<protein>
    <recommendedName>
        <fullName evidence="2">Brix domain-containing protein</fullName>
    </recommendedName>
</protein>
<dbReference type="KEGG" id="crg:105335476"/>
<evidence type="ECO:0000313" key="4">
    <source>
        <dbReference type="Proteomes" id="UP000005408"/>
    </source>
</evidence>
<dbReference type="GO" id="GO:0019843">
    <property type="term" value="F:rRNA binding"/>
    <property type="evidence" value="ECO:0007669"/>
    <property type="project" value="InterPro"/>
</dbReference>
<feature type="compositionally biased region" description="Basic and acidic residues" evidence="1">
    <location>
        <begin position="325"/>
        <end position="354"/>
    </location>
</feature>
<dbReference type="Pfam" id="PF04427">
    <property type="entry name" value="Brix"/>
    <property type="match status" value="1"/>
</dbReference>
<feature type="compositionally biased region" description="Basic residues" evidence="1">
    <location>
        <begin position="480"/>
        <end position="491"/>
    </location>
</feature>
<dbReference type="GO" id="GO:0006364">
    <property type="term" value="P:rRNA processing"/>
    <property type="evidence" value="ECO:0007669"/>
    <property type="project" value="InterPro"/>
</dbReference>
<dbReference type="PANTHER" id="PTHR12661:SF5">
    <property type="entry name" value="SUPPRESSOR OF SWI4 1 HOMOLOG"/>
    <property type="match status" value="1"/>
</dbReference>
<dbReference type="InterPro" id="IPR045112">
    <property type="entry name" value="PPAN-like"/>
</dbReference>
<dbReference type="AlphaFoldDB" id="A0A8W8MYB8"/>
<dbReference type="OMA" id="KDYTVMT"/>
<evidence type="ECO:0000256" key="1">
    <source>
        <dbReference type="SAM" id="MobiDB-lite"/>
    </source>
</evidence>
<organism evidence="3 4">
    <name type="scientific">Magallana gigas</name>
    <name type="common">Pacific oyster</name>
    <name type="synonym">Crassostrea gigas</name>
    <dbReference type="NCBI Taxonomy" id="29159"/>
    <lineage>
        <taxon>Eukaryota</taxon>
        <taxon>Metazoa</taxon>
        <taxon>Spiralia</taxon>
        <taxon>Lophotrochozoa</taxon>
        <taxon>Mollusca</taxon>
        <taxon>Bivalvia</taxon>
        <taxon>Autobranchia</taxon>
        <taxon>Pteriomorphia</taxon>
        <taxon>Ostreida</taxon>
        <taxon>Ostreoidea</taxon>
        <taxon>Ostreidae</taxon>
        <taxon>Magallana</taxon>
    </lineage>
</organism>
<dbReference type="PANTHER" id="PTHR12661">
    <property type="entry name" value="PETER PAN-RELATED"/>
    <property type="match status" value="1"/>
</dbReference>
<dbReference type="SMART" id="SM00879">
    <property type="entry name" value="Brix"/>
    <property type="match status" value="1"/>
</dbReference>
<reference evidence="3" key="1">
    <citation type="submission" date="2022-08" db="UniProtKB">
        <authorList>
            <consortium name="EnsemblMetazoa"/>
        </authorList>
    </citation>
    <scope>IDENTIFICATION</scope>
    <source>
        <strain evidence="3">05x7-T-G4-1.051#20</strain>
    </source>
</reference>
<dbReference type="GO" id="GO:0000027">
    <property type="term" value="P:ribosomal large subunit assembly"/>
    <property type="evidence" value="ECO:0007669"/>
    <property type="project" value="TreeGrafter"/>
</dbReference>
<dbReference type="Proteomes" id="UP000005408">
    <property type="component" value="Unassembled WGS sequence"/>
</dbReference>
<dbReference type="PROSITE" id="PS50833">
    <property type="entry name" value="BRIX"/>
    <property type="match status" value="1"/>
</dbReference>
<dbReference type="EnsemblMetazoa" id="G3581.2">
    <property type="protein sequence ID" value="G3581.2:cds"/>
    <property type="gene ID" value="G3581"/>
</dbReference>
<dbReference type="SUPFAM" id="SSF52954">
    <property type="entry name" value="Class II aaRS ABD-related"/>
    <property type="match status" value="1"/>
</dbReference>
<dbReference type="InterPro" id="IPR007109">
    <property type="entry name" value="Brix"/>
</dbReference>
<keyword evidence="4" id="KW-1185">Reference proteome</keyword>
<sequence>MGKKRTKAIRSIRTKQSTGQEEEYKKAPHSFVFQRGHVGKNVLQLVKDMRQLMEPYTASRLQVRKKNVLKDFVNIAGELGVSHFLIYTKSDINVHLRMCRLPRGPTLTFRVHEYTLCKDIVSALKKPNMDPKQFNHHPLLVMNNFTGEEMHLKLMSTMFQNMFPSININKVNLNNIKRCVMINYNSEDKTIDFRHYNVKVVPVGLSRGVKKLIKAEVPDLSRFNDVSDFITKGGNLSESEAELDGDHNEVVLPQDIRSRGNIRSAKSAIRLTEVGPRMTLQLLKIEDGVCQGDVMFHELVHKSDKDIKDIKALRESKRKLKELRKRQQEENVSKKLQIKEEHKQKSLKGMRKEEGDVEEPEMGGNEDDDEDDDAAYYEEEVGEAPDPDLFQRKNRKRKQSHNSPVPFKKKRPSSGARGAGVRDGGKPNVKHNKGEQKGKFSKRHQKESFGKVKGKKGEHFKQKDRPSNRKAKRSGEITKKPKFKSKRKGRK</sequence>
<dbReference type="GO" id="GO:0030687">
    <property type="term" value="C:preribosome, large subunit precursor"/>
    <property type="evidence" value="ECO:0007669"/>
    <property type="project" value="TreeGrafter"/>
</dbReference>
<dbReference type="RefSeq" id="XP_065922378.1">
    <property type="nucleotide sequence ID" value="XM_066066306.1"/>
</dbReference>
<evidence type="ECO:0000313" key="3">
    <source>
        <dbReference type="EnsemblMetazoa" id="G3581.2:cds"/>
    </source>
</evidence>
<accession>A0A8W8MYB8</accession>
<proteinExistence type="predicted"/>
<dbReference type="OrthoDB" id="10261452at2759"/>
<feature type="domain" description="Brix" evidence="2">
    <location>
        <begin position="28"/>
        <end position="291"/>
    </location>
</feature>
<feature type="region of interest" description="Disordered" evidence="1">
    <location>
        <begin position="321"/>
        <end position="491"/>
    </location>
</feature>
<feature type="compositionally biased region" description="Acidic residues" evidence="1">
    <location>
        <begin position="355"/>
        <end position="386"/>
    </location>
</feature>
<evidence type="ECO:0000259" key="2">
    <source>
        <dbReference type="PROSITE" id="PS50833"/>
    </source>
</evidence>
<dbReference type="EnsemblMetazoa" id="G3581.1">
    <property type="protein sequence ID" value="G3581.1:cds"/>
    <property type="gene ID" value="G3581"/>
</dbReference>
<name>A0A8W8MYB8_MAGGI</name>
<feature type="region of interest" description="Disordered" evidence="1">
    <location>
        <begin position="1"/>
        <end position="23"/>
    </location>
</feature>
<feature type="compositionally biased region" description="Basic residues" evidence="1">
    <location>
        <begin position="1"/>
        <end position="13"/>
    </location>
</feature>
<dbReference type="GeneID" id="105335476"/>
<feature type="compositionally biased region" description="Basic and acidic residues" evidence="1">
    <location>
        <begin position="446"/>
        <end position="479"/>
    </location>
</feature>